<evidence type="ECO:0000313" key="2">
    <source>
        <dbReference type="EMBL" id="KAK5055804.1"/>
    </source>
</evidence>
<name>A0ABR0J3Y8_9EURO</name>
<proteinExistence type="predicted"/>
<comment type="caution">
    <text evidence="2">The sequence shown here is derived from an EMBL/GenBank/DDBJ whole genome shotgun (WGS) entry which is preliminary data.</text>
</comment>
<gene>
    <name evidence="2" type="ORF">LTR69_008179</name>
</gene>
<feature type="region of interest" description="Disordered" evidence="1">
    <location>
        <begin position="490"/>
        <end position="517"/>
    </location>
</feature>
<accession>A0ABR0J3Y8</accession>
<dbReference type="Proteomes" id="UP001345691">
    <property type="component" value="Unassembled WGS sequence"/>
</dbReference>
<organism evidence="2 3">
    <name type="scientific">Exophiala sideris</name>
    <dbReference type="NCBI Taxonomy" id="1016849"/>
    <lineage>
        <taxon>Eukaryota</taxon>
        <taxon>Fungi</taxon>
        <taxon>Dikarya</taxon>
        <taxon>Ascomycota</taxon>
        <taxon>Pezizomycotina</taxon>
        <taxon>Eurotiomycetes</taxon>
        <taxon>Chaetothyriomycetidae</taxon>
        <taxon>Chaetothyriales</taxon>
        <taxon>Herpotrichiellaceae</taxon>
        <taxon>Exophiala</taxon>
    </lineage>
</organism>
<dbReference type="EMBL" id="JAVRRF010000019">
    <property type="protein sequence ID" value="KAK5055804.1"/>
    <property type="molecule type" value="Genomic_DNA"/>
</dbReference>
<sequence length="565" mass="64102">MVLRQHPSLGLVAMYQSYKERHASDSLLLEHTRSACAEALGRITYLRKPFVDIRPQITMLFPLRLFRHFQHVHLLMKGNVSWSAGSLDVVESLKYLLVRGNILVLFRCYTTRRLAVVDPQHSKLKAHHLSPADSKVASQPLIGDDVGGTTQRTWFGSKVFPGQGGPLKAFPLHPHTSHGLPPEDGPKLLSAMDGDLMVSADVLDLCLRWRDSAEYIRDLTVAERDEVRKWFSWQLATIDTWLKDYGGQDALCAALNLLAQQFPTSRDMLKVRNGFPHPRLAVLDDDLKEPEIGEVADDEHNYHLVLFDGDGNRTLHIHAGSDYDDPLPSSQSNAGTRGQLQLEWHAEGGPSASHEETDPQETRSHSIREPRDDEHSVMSRFARHIKRRRCGQCPDLYQMRLQEGATFCDRGLEYARDFARYIYPHGGRPFSVVDRQRGAKVELELDEVDSEVVLAMLFAMEKGLWVELFEESEEPILLPEPRPAYSGRRANVREGTEAASTHDAEARRERSREEVRPIKQPKDRIEAMETILLFRAVLYAALASTAIDSSDILEMRDRDELVQVL</sequence>
<feature type="region of interest" description="Disordered" evidence="1">
    <location>
        <begin position="347"/>
        <end position="376"/>
    </location>
</feature>
<feature type="compositionally biased region" description="Basic and acidic residues" evidence="1">
    <location>
        <begin position="491"/>
        <end position="517"/>
    </location>
</feature>
<keyword evidence="3" id="KW-1185">Reference proteome</keyword>
<feature type="compositionally biased region" description="Basic and acidic residues" evidence="1">
    <location>
        <begin position="353"/>
        <end position="376"/>
    </location>
</feature>
<protein>
    <submittedName>
        <fullName evidence="2">Uncharacterized protein</fullName>
    </submittedName>
</protein>
<evidence type="ECO:0000256" key="1">
    <source>
        <dbReference type="SAM" id="MobiDB-lite"/>
    </source>
</evidence>
<reference evidence="2 3" key="1">
    <citation type="submission" date="2023-08" db="EMBL/GenBank/DDBJ databases">
        <title>Black Yeasts Isolated from many extreme environments.</title>
        <authorList>
            <person name="Coleine C."/>
            <person name="Stajich J.E."/>
            <person name="Selbmann L."/>
        </authorList>
    </citation>
    <scope>NUCLEOTIDE SEQUENCE [LARGE SCALE GENOMIC DNA]</scope>
    <source>
        <strain evidence="2 3">CCFEE 6328</strain>
    </source>
</reference>
<evidence type="ECO:0000313" key="3">
    <source>
        <dbReference type="Proteomes" id="UP001345691"/>
    </source>
</evidence>